<keyword evidence="5" id="KW-0472">Membrane</keyword>
<dbReference type="Proteomes" id="UP001172102">
    <property type="component" value="Unassembled WGS sequence"/>
</dbReference>
<keyword evidence="3" id="KW-0732">Signal</keyword>
<evidence type="ECO:0000256" key="4">
    <source>
        <dbReference type="ARBA" id="ARBA00022989"/>
    </source>
</evidence>
<dbReference type="InterPro" id="IPR002889">
    <property type="entry name" value="WSC_carb-bd"/>
</dbReference>
<keyword evidence="9" id="KW-1185">Reference proteome</keyword>
<dbReference type="GO" id="GO:0005886">
    <property type="term" value="C:plasma membrane"/>
    <property type="evidence" value="ECO:0007669"/>
    <property type="project" value="TreeGrafter"/>
</dbReference>
<evidence type="ECO:0000256" key="6">
    <source>
        <dbReference type="ARBA" id="ARBA00023180"/>
    </source>
</evidence>
<evidence type="ECO:0000256" key="2">
    <source>
        <dbReference type="ARBA" id="ARBA00022692"/>
    </source>
</evidence>
<feature type="domain" description="WSC" evidence="7">
    <location>
        <begin position="1"/>
        <end position="76"/>
    </location>
</feature>
<dbReference type="PANTHER" id="PTHR24269:SF16">
    <property type="entry name" value="PROTEIN SLG1"/>
    <property type="match status" value="1"/>
</dbReference>
<dbReference type="Pfam" id="PF01822">
    <property type="entry name" value="WSC"/>
    <property type="match status" value="1"/>
</dbReference>
<keyword evidence="6" id="KW-0325">Glycoprotein</keyword>
<evidence type="ECO:0000256" key="5">
    <source>
        <dbReference type="ARBA" id="ARBA00023136"/>
    </source>
</evidence>
<dbReference type="EMBL" id="JAUKUA010000002">
    <property type="protein sequence ID" value="KAK0724706.1"/>
    <property type="molecule type" value="Genomic_DNA"/>
</dbReference>
<comment type="subcellular location">
    <subcellularLocation>
        <location evidence="1">Membrane</location>
        <topology evidence="1">Single-pass membrane protein</topology>
    </subcellularLocation>
</comment>
<keyword evidence="4" id="KW-1133">Transmembrane helix</keyword>
<evidence type="ECO:0000256" key="3">
    <source>
        <dbReference type="ARBA" id="ARBA00022729"/>
    </source>
</evidence>
<evidence type="ECO:0000313" key="8">
    <source>
        <dbReference type="EMBL" id="KAK0724706.1"/>
    </source>
</evidence>
<name>A0AA40AZ72_9PEZI</name>
<dbReference type="PROSITE" id="PS51212">
    <property type="entry name" value="WSC"/>
    <property type="match status" value="1"/>
</dbReference>
<protein>
    <recommendedName>
        <fullName evidence="7">WSC domain-containing protein</fullName>
    </recommendedName>
</protein>
<keyword evidence="2" id="KW-0812">Transmembrane</keyword>
<organism evidence="8 9">
    <name type="scientific">Lasiosphaeris hirsuta</name>
    <dbReference type="NCBI Taxonomy" id="260670"/>
    <lineage>
        <taxon>Eukaryota</taxon>
        <taxon>Fungi</taxon>
        <taxon>Dikarya</taxon>
        <taxon>Ascomycota</taxon>
        <taxon>Pezizomycotina</taxon>
        <taxon>Sordariomycetes</taxon>
        <taxon>Sordariomycetidae</taxon>
        <taxon>Sordariales</taxon>
        <taxon>Lasiosphaeriaceae</taxon>
        <taxon>Lasiosphaeris</taxon>
    </lineage>
</organism>
<comment type="caution">
    <text evidence="8">The sequence shown here is derived from an EMBL/GenBank/DDBJ whole genome shotgun (WGS) entry which is preliminary data.</text>
</comment>
<evidence type="ECO:0000259" key="7">
    <source>
        <dbReference type="PROSITE" id="PS51212"/>
    </source>
</evidence>
<accession>A0AA40AZ72</accession>
<evidence type="ECO:0000313" key="9">
    <source>
        <dbReference type="Proteomes" id="UP001172102"/>
    </source>
</evidence>
<reference evidence="8" key="1">
    <citation type="submission" date="2023-06" db="EMBL/GenBank/DDBJ databases">
        <title>Genome-scale phylogeny and comparative genomics of the fungal order Sordariales.</title>
        <authorList>
            <consortium name="Lawrence Berkeley National Laboratory"/>
            <person name="Hensen N."/>
            <person name="Bonometti L."/>
            <person name="Westerberg I."/>
            <person name="Brannstrom I.O."/>
            <person name="Guillou S."/>
            <person name="Cros-Aarteil S."/>
            <person name="Calhoun S."/>
            <person name="Haridas S."/>
            <person name="Kuo A."/>
            <person name="Mondo S."/>
            <person name="Pangilinan J."/>
            <person name="Riley R."/>
            <person name="Labutti K."/>
            <person name="Andreopoulos B."/>
            <person name="Lipzen A."/>
            <person name="Chen C."/>
            <person name="Yanf M."/>
            <person name="Daum C."/>
            <person name="Ng V."/>
            <person name="Clum A."/>
            <person name="Steindorff A."/>
            <person name="Ohm R."/>
            <person name="Martin F."/>
            <person name="Silar P."/>
            <person name="Natvig D."/>
            <person name="Lalanne C."/>
            <person name="Gautier V."/>
            <person name="Ament-Velasquez S.L."/>
            <person name="Kruys A."/>
            <person name="Hutchinson M.I."/>
            <person name="Powell A.J."/>
            <person name="Barry K."/>
            <person name="Miller A.N."/>
            <person name="Grigoriev I.V."/>
            <person name="Debuchy R."/>
            <person name="Gladieux P."/>
            <person name="Thoren M.H."/>
            <person name="Johannesson H."/>
        </authorList>
    </citation>
    <scope>NUCLEOTIDE SEQUENCE</scope>
    <source>
        <strain evidence="8">SMH4607-1</strain>
    </source>
</reference>
<proteinExistence type="predicted"/>
<dbReference type="PANTHER" id="PTHR24269">
    <property type="entry name" value="KREMEN PROTEIN"/>
    <property type="match status" value="1"/>
</dbReference>
<dbReference type="InterPro" id="IPR051836">
    <property type="entry name" value="Kremen_rcpt"/>
</dbReference>
<gene>
    <name evidence="8" type="ORF">B0H67DRAFT_641212</name>
</gene>
<sequence>MAPIPGGMTTGMCIVFCRSQGFTLAGTEAGFQCFCGDVLFDSWLVDEASCNSPCAGGVDASCFCGGDLALSVWSPDGKVKKAFRADHFAMPELSPDQTEMSLAVGGVRQTVVRVTTPVYMWPEAATTTSETSIDVDGIASTVQAIVSAAVREAQAIAASEIAKASSMIADARAAVGKGFESIADELNAYDGDGVQHDSNLQHHYNLHHIRLVLEPLEPFSWPHDSYHGHGHLTIRSCGTKQQSNRHRGYAFSKFANSHADICSLDFKHCFCNSCNGYLLDQSRWCWRSSPHPEQSEFIWAVDGFPDATPANSRVVRANADTVLQHSDDRWGSATAC</sequence>
<evidence type="ECO:0000256" key="1">
    <source>
        <dbReference type="ARBA" id="ARBA00004167"/>
    </source>
</evidence>
<dbReference type="AlphaFoldDB" id="A0AA40AZ72"/>